<proteinExistence type="predicted"/>
<dbReference type="GeneID" id="25363330"/>
<sequence>MTINRGELAVLPQTNSPLFKLPGELRNYIYDLSLTPFGSIVNPCWDKTIRHEHQQVPSLGIALLRTCRALYLELGNSILLEKGDYVFTRVTYIQAFFARLSLAQASYVRHITIDLREAASGDVTSQTERSMTIANEWIHYFCCTQGAHMMGAWCADLCTLKSDIPHLRSLCIDLTTWQPSHAGSRMGGWRYLQKLLPETQGLDSFTLKGKRLDSSSWSSQPVPWSLGLWFSPVFERDESALVDLIAQTVRLANEEEVRLVEWHTMDCVTLLTVRVEKARKVCPSISCVIPLLQDGMMLWDEFLEFKNEQVEFTKRRKASVPVGDTIWTGAPVIQV</sequence>
<evidence type="ECO:0000313" key="2">
    <source>
        <dbReference type="Proteomes" id="UP000030641"/>
    </source>
</evidence>
<dbReference type="PANTHER" id="PTHR38790">
    <property type="entry name" value="2EXR DOMAIN-CONTAINING PROTEIN-RELATED"/>
    <property type="match status" value="1"/>
</dbReference>
<dbReference type="Proteomes" id="UP000030641">
    <property type="component" value="Unassembled WGS sequence"/>
</dbReference>
<dbReference type="RefSeq" id="XP_013346743.1">
    <property type="nucleotide sequence ID" value="XM_013491289.1"/>
</dbReference>
<organism evidence="1 2">
    <name type="scientific">Aureobasidium subglaciale (strain EXF-2481)</name>
    <name type="common">Aureobasidium pullulans var. subglaciale</name>
    <dbReference type="NCBI Taxonomy" id="1043005"/>
    <lineage>
        <taxon>Eukaryota</taxon>
        <taxon>Fungi</taxon>
        <taxon>Dikarya</taxon>
        <taxon>Ascomycota</taxon>
        <taxon>Pezizomycotina</taxon>
        <taxon>Dothideomycetes</taxon>
        <taxon>Dothideomycetidae</taxon>
        <taxon>Dothideales</taxon>
        <taxon>Saccotheciaceae</taxon>
        <taxon>Aureobasidium</taxon>
    </lineage>
</organism>
<gene>
    <name evidence="1" type="ORF">AUEXF2481DRAFT_26767</name>
</gene>
<reference evidence="1 2" key="1">
    <citation type="journal article" date="2014" name="BMC Genomics">
        <title>Genome sequencing of four Aureobasidium pullulans varieties: biotechnological potential, stress tolerance, and description of new species.</title>
        <authorList>
            <person name="Gostin Ar C."/>
            <person name="Ohm R.A."/>
            <person name="Kogej T."/>
            <person name="Sonjak S."/>
            <person name="Turk M."/>
            <person name="Zajc J."/>
            <person name="Zalar P."/>
            <person name="Grube M."/>
            <person name="Sun H."/>
            <person name="Han J."/>
            <person name="Sharma A."/>
            <person name="Chiniquy J."/>
            <person name="Ngan C.Y."/>
            <person name="Lipzen A."/>
            <person name="Barry K."/>
            <person name="Grigoriev I.V."/>
            <person name="Gunde-Cimerman N."/>
        </authorList>
    </citation>
    <scope>NUCLEOTIDE SEQUENCE [LARGE SCALE GENOMIC DNA]</scope>
    <source>
        <strain evidence="1 2">EXF-2481</strain>
    </source>
</reference>
<dbReference type="OrthoDB" id="62952at2759"/>
<protein>
    <submittedName>
        <fullName evidence="1">Uncharacterized protein</fullName>
    </submittedName>
</protein>
<dbReference type="HOGENOM" id="CLU_855243_0_0_1"/>
<keyword evidence="2" id="KW-1185">Reference proteome</keyword>
<evidence type="ECO:0000313" key="1">
    <source>
        <dbReference type="EMBL" id="KEQ98386.1"/>
    </source>
</evidence>
<dbReference type="EMBL" id="KL584752">
    <property type="protein sequence ID" value="KEQ98386.1"/>
    <property type="molecule type" value="Genomic_DNA"/>
</dbReference>
<name>A0A074ZIK4_AURSE</name>
<accession>A0A074ZIK4</accession>
<dbReference type="InParanoid" id="A0A074ZIK4"/>
<dbReference type="AlphaFoldDB" id="A0A074ZIK4"/>